<dbReference type="Proteomes" id="UP001596227">
    <property type="component" value="Unassembled WGS sequence"/>
</dbReference>
<feature type="signal peptide" evidence="1">
    <location>
        <begin position="1"/>
        <end position="23"/>
    </location>
</feature>
<dbReference type="RefSeq" id="WP_137607765.1">
    <property type="nucleotide sequence ID" value="NZ_BJDH01000006.1"/>
</dbReference>
<evidence type="ECO:0000256" key="1">
    <source>
        <dbReference type="SAM" id="SignalP"/>
    </source>
</evidence>
<keyword evidence="3" id="KW-1185">Reference proteome</keyword>
<proteinExistence type="predicted"/>
<dbReference type="EMBL" id="JBHSSB010000031">
    <property type="protein sequence ID" value="MFC6295888.1"/>
    <property type="molecule type" value="Genomic_DNA"/>
</dbReference>
<keyword evidence="1" id="KW-0732">Signal</keyword>
<evidence type="ECO:0008006" key="4">
    <source>
        <dbReference type="Google" id="ProtNLM"/>
    </source>
</evidence>
<feature type="chain" id="PRO_5046596570" description="Lipoprotein" evidence="1">
    <location>
        <begin position="24"/>
        <end position="164"/>
    </location>
</feature>
<evidence type="ECO:0000313" key="3">
    <source>
        <dbReference type="Proteomes" id="UP001596227"/>
    </source>
</evidence>
<comment type="caution">
    <text evidence="2">The sequence shown here is derived from an EMBL/GenBank/DDBJ whole genome shotgun (WGS) entry which is preliminary data.</text>
</comment>
<reference evidence="3" key="1">
    <citation type="journal article" date="2019" name="Int. J. Syst. Evol. Microbiol.">
        <title>The Global Catalogue of Microorganisms (GCM) 10K type strain sequencing project: providing services to taxonomists for standard genome sequencing and annotation.</title>
        <authorList>
            <consortium name="The Broad Institute Genomics Platform"/>
            <consortium name="The Broad Institute Genome Sequencing Center for Infectious Disease"/>
            <person name="Wu L."/>
            <person name="Ma J."/>
        </authorList>
    </citation>
    <scope>NUCLEOTIDE SEQUENCE [LARGE SCALE GENOMIC DNA]</scope>
    <source>
        <strain evidence="3">CCM 8934</strain>
    </source>
</reference>
<protein>
    <recommendedName>
        <fullName evidence="4">Lipoprotein</fullName>
    </recommendedName>
</protein>
<sequence length="164" mass="17568">MRKIWGFFGLALLSLGLAGCQSAVTGNDTADRQISSAAPTVTAVSKVHSTDYLGRWVNQTEHLALYLNTNQQLALFQTGHTTISGHFNLKLAKSNQATLTQSTLGSTTLALTNATSMTFQHGAQTIKLTKDTGWSPEHGDMPTTTQAALKGTSLINETPLKSNY</sequence>
<dbReference type="PROSITE" id="PS51257">
    <property type="entry name" value="PROKAR_LIPOPROTEIN"/>
    <property type="match status" value="1"/>
</dbReference>
<gene>
    <name evidence="2" type="ORF">ACFQH1_11810</name>
</gene>
<evidence type="ECO:0000313" key="2">
    <source>
        <dbReference type="EMBL" id="MFC6295888.1"/>
    </source>
</evidence>
<name>A0ABW1UID9_9LACO</name>
<organism evidence="2 3">
    <name type="scientific">Lactiplantibacillus daoliensis</name>
    <dbReference type="NCBI Taxonomy" id="2559916"/>
    <lineage>
        <taxon>Bacteria</taxon>
        <taxon>Bacillati</taxon>
        <taxon>Bacillota</taxon>
        <taxon>Bacilli</taxon>
        <taxon>Lactobacillales</taxon>
        <taxon>Lactobacillaceae</taxon>
        <taxon>Lactiplantibacillus</taxon>
    </lineage>
</organism>
<accession>A0ABW1UID9</accession>